<evidence type="ECO:0000313" key="2">
    <source>
        <dbReference type="EMBL" id="KGM10500.1"/>
    </source>
</evidence>
<dbReference type="Pfam" id="PF12146">
    <property type="entry name" value="Hydrolase_4"/>
    <property type="match status" value="1"/>
</dbReference>
<reference evidence="2 3" key="1">
    <citation type="submission" date="2013-08" db="EMBL/GenBank/DDBJ databases">
        <title>Genome sequencing of Cellulomonas carbonis T26.</title>
        <authorList>
            <person name="Chen F."/>
            <person name="Li Y."/>
            <person name="Wang G."/>
        </authorList>
    </citation>
    <scope>NUCLEOTIDE SEQUENCE [LARGE SCALE GENOMIC DNA]</scope>
    <source>
        <strain evidence="2 3">T26</strain>
    </source>
</reference>
<dbReference type="PANTHER" id="PTHR11614">
    <property type="entry name" value="PHOSPHOLIPASE-RELATED"/>
    <property type="match status" value="1"/>
</dbReference>
<dbReference type="EMBL" id="AXCY01000048">
    <property type="protein sequence ID" value="KGM10500.1"/>
    <property type="molecule type" value="Genomic_DNA"/>
</dbReference>
<dbReference type="InterPro" id="IPR051044">
    <property type="entry name" value="MAG_DAG_Lipase"/>
</dbReference>
<keyword evidence="3" id="KW-1185">Reference proteome</keyword>
<evidence type="ECO:0000259" key="1">
    <source>
        <dbReference type="Pfam" id="PF12146"/>
    </source>
</evidence>
<evidence type="ECO:0000313" key="3">
    <source>
        <dbReference type="Proteomes" id="UP000029839"/>
    </source>
</evidence>
<feature type="domain" description="Serine aminopeptidase S33" evidence="1">
    <location>
        <begin position="52"/>
        <end position="306"/>
    </location>
</feature>
<gene>
    <name evidence="2" type="ORF">N868_15175</name>
</gene>
<dbReference type="AlphaFoldDB" id="A0A0A0BRB9"/>
<accession>A0A0A0BRB9</accession>
<name>A0A0A0BRB9_9CELL</name>
<dbReference type="RefSeq" id="WP_043606953.1">
    <property type="nucleotide sequence ID" value="NZ_AXCY01000048.1"/>
</dbReference>
<dbReference type="Proteomes" id="UP000029839">
    <property type="component" value="Unassembled WGS sequence"/>
</dbReference>
<dbReference type="InterPro" id="IPR029058">
    <property type="entry name" value="AB_hydrolase_fold"/>
</dbReference>
<comment type="caution">
    <text evidence="2">The sequence shown here is derived from an EMBL/GenBank/DDBJ whole genome shotgun (WGS) entry which is preliminary data.</text>
</comment>
<dbReference type="OrthoDB" id="9801217at2"/>
<dbReference type="SUPFAM" id="SSF53474">
    <property type="entry name" value="alpha/beta-Hydrolases"/>
    <property type="match status" value="1"/>
</dbReference>
<reference evidence="2 3" key="2">
    <citation type="journal article" date="2015" name="Stand. Genomic Sci.">
        <title>Draft genome sequence of Cellulomonas carbonis T26(T) and comparative analysis of six Cellulomonas genomes.</title>
        <authorList>
            <person name="Zhuang W."/>
            <person name="Zhang S."/>
            <person name="Xia X."/>
            <person name="Wang G."/>
        </authorList>
    </citation>
    <scope>NUCLEOTIDE SEQUENCE [LARGE SCALE GENOMIC DNA]</scope>
    <source>
        <strain evidence="2 3">T26</strain>
    </source>
</reference>
<dbReference type="GO" id="GO:0016787">
    <property type="term" value="F:hydrolase activity"/>
    <property type="evidence" value="ECO:0007669"/>
    <property type="project" value="UniProtKB-KW"/>
</dbReference>
<dbReference type="InterPro" id="IPR022742">
    <property type="entry name" value="Hydrolase_4"/>
</dbReference>
<dbReference type="Gene3D" id="3.40.50.1820">
    <property type="entry name" value="alpha/beta hydrolase"/>
    <property type="match status" value="1"/>
</dbReference>
<sequence length="330" mass="36296">MGATTQHEGTSWGPDVLGEGWESLTIPLPPDDQGDGAVATLVRRTPRDGEEPTRRAVLYVHGYVDYFFQTHLGDALAAMGYAVYALDLRDHGRSIRDGRLPNYTTRLSVHAQELDRAARLVRDDGNDTLVVMGHSTGGLVTSLWADARRGRPGSGPDALVLNSPWLDLNRPWVDRVITTRVVDVLGRVAPRRRVGALGDAYGRWLSDPSGGGWEYDLTWKPHGGFGVRAGWLRSVRRAHAAVARGLDVEVPVLVCTSDATGPRDRVHDALDRTDSVLAVEHMWQRAPRLGRDVTVVRVPGGVHDLALSPEPARTVYLEAVRDWLERRLPG</sequence>
<keyword evidence="2" id="KW-0378">Hydrolase</keyword>
<proteinExistence type="predicted"/>
<protein>
    <submittedName>
        <fullName evidence="2">Alpha/beta hydrolase</fullName>
    </submittedName>
</protein>
<organism evidence="2 3">
    <name type="scientific">Cellulomonas carbonis T26</name>
    <dbReference type="NCBI Taxonomy" id="947969"/>
    <lineage>
        <taxon>Bacteria</taxon>
        <taxon>Bacillati</taxon>
        <taxon>Actinomycetota</taxon>
        <taxon>Actinomycetes</taxon>
        <taxon>Micrococcales</taxon>
        <taxon>Cellulomonadaceae</taxon>
        <taxon>Cellulomonas</taxon>
    </lineage>
</organism>